<dbReference type="InterPro" id="IPR018485">
    <property type="entry name" value="FGGY_C"/>
</dbReference>
<protein>
    <recommendedName>
        <fullName evidence="8 9">Xylulose kinase</fullName>
        <shortName evidence="8 9">Xylulokinase</shortName>
        <ecNumber evidence="8 9">2.7.1.17</ecNumber>
    </recommendedName>
</protein>
<dbReference type="Pfam" id="PF00370">
    <property type="entry name" value="FGGY_N"/>
    <property type="match status" value="1"/>
</dbReference>
<dbReference type="PATRIC" id="fig|158899.10.peg.2657"/>
<keyword evidence="4 8" id="KW-0547">Nucleotide-binding</keyword>
<dbReference type="InterPro" id="IPR018483">
    <property type="entry name" value="Carb_kinase_FGGY_CS"/>
</dbReference>
<evidence type="ECO:0000256" key="3">
    <source>
        <dbReference type="ARBA" id="ARBA00022679"/>
    </source>
</evidence>
<evidence type="ECO:0000256" key="6">
    <source>
        <dbReference type="ARBA" id="ARBA00022840"/>
    </source>
</evidence>
<evidence type="ECO:0000313" key="12">
    <source>
        <dbReference type="EMBL" id="AMO95334.1"/>
    </source>
</evidence>
<dbReference type="InterPro" id="IPR050406">
    <property type="entry name" value="FGGY_Carb_Kinase"/>
</dbReference>
<evidence type="ECO:0000313" key="13">
    <source>
        <dbReference type="Proteomes" id="UP000072421"/>
    </source>
</evidence>
<dbReference type="GO" id="GO:0005524">
    <property type="term" value="F:ATP binding"/>
    <property type="evidence" value="ECO:0007669"/>
    <property type="project" value="UniProtKB-UniRule"/>
</dbReference>
<evidence type="ECO:0000256" key="5">
    <source>
        <dbReference type="ARBA" id="ARBA00022777"/>
    </source>
</evidence>
<evidence type="ECO:0000256" key="7">
    <source>
        <dbReference type="ARBA" id="ARBA00023277"/>
    </source>
</evidence>
<feature type="site" description="Important for activity" evidence="8">
    <location>
        <position position="6"/>
    </location>
</feature>
<keyword evidence="7 8" id="KW-0119">Carbohydrate metabolism</keyword>
<dbReference type="SUPFAM" id="SSF53067">
    <property type="entry name" value="Actin-like ATPase domain"/>
    <property type="match status" value="2"/>
</dbReference>
<keyword evidence="5 8" id="KW-0418">Kinase</keyword>
<gene>
    <name evidence="8 9 12" type="primary">xylB</name>
    <name evidence="12" type="ORF">CFter6_2666</name>
</gene>
<dbReference type="EC" id="2.7.1.17" evidence="8 9"/>
<dbReference type="PROSITE" id="PS00933">
    <property type="entry name" value="FGGY_KINASES_1"/>
    <property type="match status" value="1"/>
</dbReference>
<feature type="active site" description="Proton acceptor" evidence="8">
    <location>
        <position position="236"/>
    </location>
</feature>
<feature type="domain" description="Carbohydrate kinase FGGY C-terminal" evidence="11">
    <location>
        <begin position="253"/>
        <end position="438"/>
    </location>
</feature>
<evidence type="ECO:0000256" key="9">
    <source>
        <dbReference type="RuleBase" id="RU364073"/>
    </source>
</evidence>
<dbReference type="GO" id="GO:0042732">
    <property type="term" value="P:D-xylose metabolic process"/>
    <property type="evidence" value="ECO:0007669"/>
    <property type="project" value="UniProtKB-KW"/>
</dbReference>
<keyword evidence="2 8" id="KW-0859">Xylose metabolism</keyword>
<feature type="binding site" evidence="8">
    <location>
        <begin position="79"/>
        <end position="80"/>
    </location>
    <ligand>
        <name>substrate</name>
    </ligand>
</feature>
<dbReference type="Proteomes" id="UP000072421">
    <property type="component" value="Chromosome"/>
</dbReference>
<dbReference type="PANTHER" id="PTHR43095:SF6">
    <property type="entry name" value="XYLULOSE KINASE"/>
    <property type="match status" value="1"/>
</dbReference>
<evidence type="ECO:0000256" key="1">
    <source>
        <dbReference type="ARBA" id="ARBA00009156"/>
    </source>
</evidence>
<keyword evidence="6 8" id="KW-0067">ATP-binding</keyword>
<dbReference type="GO" id="GO:0005998">
    <property type="term" value="P:xylulose catabolic process"/>
    <property type="evidence" value="ECO:0007669"/>
    <property type="project" value="UniProtKB-UniRule"/>
</dbReference>
<proteinExistence type="inferred from homology"/>
<evidence type="ECO:0000259" key="11">
    <source>
        <dbReference type="Pfam" id="PF02782"/>
    </source>
</evidence>
<name>A0A127PCK8_9BURK</name>
<dbReference type="HAMAP" id="MF_02220">
    <property type="entry name" value="XylB"/>
    <property type="match status" value="1"/>
</dbReference>
<comment type="similarity">
    <text evidence="1 8 9">Belongs to the FGGY kinase family.</text>
</comment>
<dbReference type="AlphaFoldDB" id="A0A127PCK8"/>
<dbReference type="Pfam" id="PF02782">
    <property type="entry name" value="FGGY_C"/>
    <property type="match status" value="1"/>
</dbReference>
<dbReference type="PIRSF" id="PIRSF000538">
    <property type="entry name" value="GlpK"/>
    <property type="match status" value="1"/>
</dbReference>
<dbReference type="GO" id="GO:0004856">
    <property type="term" value="F:D-xylulokinase activity"/>
    <property type="evidence" value="ECO:0007669"/>
    <property type="project" value="UniProtKB-UniRule"/>
</dbReference>
<dbReference type="EMBL" id="CP013232">
    <property type="protein sequence ID" value="AMO95334.1"/>
    <property type="molecule type" value="Genomic_DNA"/>
</dbReference>
<dbReference type="InterPro" id="IPR006000">
    <property type="entry name" value="Xylulokinase"/>
</dbReference>
<accession>A0A127PCK8</accession>
<dbReference type="InterPro" id="IPR018484">
    <property type="entry name" value="FGGY_N"/>
</dbReference>
<reference evidence="12 13" key="1">
    <citation type="submission" date="2015-11" db="EMBL/GenBank/DDBJ databases">
        <title>Exploring the genomic traits of fungus-feeding bacterial genus Collimonas.</title>
        <authorList>
            <person name="Song C."/>
            <person name="Schmidt R."/>
            <person name="de Jager V."/>
            <person name="Krzyzanowska D."/>
            <person name="Jongedijk E."/>
            <person name="Cankar K."/>
            <person name="Beekwilder J."/>
            <person name="van Veen A."/>
            <person name="de Boer W."/>
            <person name="van Veen J.A."/>
            <person name="Garbeva P."/>
        </authorList>
    </citation>
    <scope>NUCLEOTIDE SEQUENCE [LARGE SCALE GENOMIC DNA]</scope>
    <source>
        <strain evidence="12 13">Ter6</strain>
    </source>
</reference>
<comment type="catalytic activity">
    <reaction evidence="8 9">
        <text>D-xylulose + ATP = D-xylulose 5-phosphate + ADP + H(+)</text>
        <dbReference type="Rhea" id="RHEA:10964"/>
        <dbReference type="ChEBI" id="CHEBI:15378"/>
        <dbReference type="ChEBI" id="CHEBI:17140"/>
        <dbReference type="ChEBI" id="CHEBI:30616"/>
        <dbReference type="ChEBI" id="CHEBI:57737"/>
        <dbReference type="ChEBI" id="CHEBI:456216"/>
        <dbReference type="EC" id="2.7.1.17"/>
    </reaction>
</comment>
<dbReference type="NCBIfam" id="TIGR01312">
    <property type="entry name" value="XylB"/>
    <property type="match status" value="1"/>
</dbReference>
<dbReference type="Gene3D" id="3.30.420.40">
    <property type="match status" value="2"/>
</dbReference>
<dbReference type="InterPro" id="IPR043129">
    <property type="entry name" value="ATPase_NBD"/>
</dbReference>
<keyword evidence="3 8" id="KW-0808">Transferase</keyword>
<sequence length="495" mass="52508">MYLGIDLGTSEIKAMLVDGDNKAVASSAVKQSISRPYPLWSEQSPENWWQASCDALDQLRAAAPAAFAAVRAIGISGQMHGAVLLDARHRVLRPAILWNDSRSFAECVELETLVPESRQITGNLAMPGFTAPKLLWLQKHEPAVFRSISKVLLPKDYLVYRLTGELVSDMSDAAGTLWLDVARRDWSERMLEATGLGREQMPVLIEGRDVAGQLKDDLVRQWGFSGKVLVAGGAGDNAAAAVGVGAVAPGSALVSLGSSGVIFVSNDHFSPNPAQAMHAFCHALPQRWCQMSVTLAATTSLSWATRLTGHSSEAAFARLAEDAVIETAPIFLPYLNGERTPHNNAQASGMFFGLSSNTDAAAIAYSVMEGVAFSLADGYAALGAAGTRVSQAVFVGGGARSRFWGSLVASSCGFALQRPVGGDLGAAFGAARLARMAATGEAAEVVCRSLPGDELIVPSAVLAARLKPRYERYKRLYLATNDNALQQPRAGLADF</sequence>
<evidence type="ECO:0000256" key="8">
    <source>
        <dbReference type="HAMAP-Rule" id="MF_02220"/>
    </source>
</evidence>
<feature type="domain" description="Carbohydrate kinase FGGY N-terminal" evidence="10">
    <location>
        <begin position="1"/>
        <end position="243"/>
    </location>
</feature>
<dbReference type="CDD" id="cd07808">
    <property type="entry name" value="ASKHA_NBD_FGGY_EcXK-like"/>
    <property type="match status" value="1"/>
</dbReference>
<comment type="function">
    <text evidence="8">Catalyzes the phosphorylation of D-xylulose to D-xylulose 5-phosphate.</text>
</comment>
<organism evidence="12">
    <name type="scientific">Collimonas fungivorans</name>
    <dbReference type="NCBI Taxonomy" id="158899"/>
    <lineage>
        <taxon>Bacteria</taxon>
        <taxon>Pseudomonadati</taxon>
        <taxon>Pseudomonadota</taxon>
        <taxon>Betaproteobacteria</taxon>
        <taxon>Burkholderiales</taxon>
        <taxon>Oxalobacteraceae</taxon>
        <taxon>Collimonas</taxon>
    </lineage>
</organism>
<dbReference type="OrthoDB" id="9805576at2"/>
<evidence type="ECO:0000259" key="10">
    <source>
        <dbReference type="Pfam" id="PF00370"/>
    </source>
</evidence>
<evidence type="ECO:0000256" key="4">
    <source>
        <dbReference type="ARBA" id="ARBA00022741"/>
    </source>
</evidence>
<dbReference type="RefSeq" id="WP_061540171.1">
    <property type="nucleotide sequence ID" value="NZ_CP013232.1"/>
</dbReference>
<evidence type="ECO:0000256" key="2">
    <source>
        <dbReference type="ARBA" id="ARBA00022629"/>
    </source>
</evidence>
<dbReference type="PANTHER" id="PTHR43095">
    <property type="entry name" value="SUGAR KINASE"/>
    <property type="match status" value="1"/>
</dbReference>
<dbReference type="InterPro" id="IPR000577">
    <property type="entry name" value="Carb_kinase_FGGY"/>
</dbReference>